<sequence>MHEKNSFVFIHFTSSLAFE</sequence>
<evidence type="ECO:0000313" key="1">
    <source>
        <dbReference type="EMBL" id="JAI05442.1"/>
    </source>
</evidence>
<reference evidence="1" key="2">
    <citation type="journal article" date="2015" name="Fish Shellfish Immunol.">
        <title>Early steps in the European eel (Anguilla anguilla)-Vibrio vulnificus interaction in the gills: Role of the RtxA13 toxin.</title>
        <authorList>
            <person name="Callol A."/>
            <person name="Pajuelo D."/>
            <person name="Ebbesson L."/>
            <person name="Teles M."/>
            <person name="MacKenzie S."/>
            <person name="Amaro C."/>
        </authorList>
    </citation>
    <scope>NUCLEOTIDE SEQUENCE</scope>
</reference>
<reference evidence="1" key="1">
    <citation type="submission" date="2014-11" db="EMBL/GenBank/DDBJ databases">
        <authorList>
            <person name="Amaro Gonzalez C."/>
        </authorList>
    </citation>
    <scope>NUCLEOTIDE SEQUENCE</scope>
</reference>
<proteinExistence type="predicted"/>
<dbReference type="EMBL" id="GBXM01003136">
    <property type="protein sequence ID" value="JAI05442.1"/>
    <property type="molecule type" value="Transcribed_RNA"/>
</dbReference>
<protein>
    <submittedName>
        <fullName evidence="1">Uncharacterized protein</fullName>
    </submittedName>
</protein>
<dbReference type="AlphaFoldDB" id="A0A0E9XSP6"/>
<organism evidence="1">
    <name type="scientific">Anguilla anguilla</name>
    <name type="common">European freshwater eel</name>
    <name type="synonym">Muraena anguilla</name>
    <dbReference type="NCBI Taxonomy" id="7936"/>
    <lineage>
        <taxon>Eukaryota</taxon>
        <taxon>Metazoa</taxon>
        <taxon>Chordata</taxon>
        <taxon>Craniata</taxon>
        <taxon>Vertebrata</taxon>
        <taxon>Euteleostomi</taxon>
        <taxon>Actinopterygii</taxon>
        <taxon>Neopterygii</taxon>
        <taxon>Teleostei</taxon>
        <taxon>Anguilliformes</taxon>
        <taxon>Anguillidae</taxon>
        <taxon>Anguilla</taxon>
    </lineage>
</organism>
<name>A0A0E9XSP6_ANGAN</name>
<accession>A0A0E9XSP6</accession>